<dbReference type="Pfam" id="PF00069">
    <property type="entry name" value="Pkinase"/>
    <property type="match status" value="1"/>
</dbReference>
<dbReference type="VEuPathDB" id="FungiDB:MCYG_02643"/>
<evidence type="ECO:0000313" key="2">
    <source>
        <dbReference type="EMBL" id="EEQ29824.1"/>
    </source>
</evidence>
<dbReference type="PROSITE" id="PS50011">
    <property type="entry name" value="PROTEIN_KINASE_DOM"/>
    <property type="match status" value="1"/>
</dbReference>
<organism evidence="2 3">
    <name type="scientific">Arthroderma otae (strain ATCC MYA-4605 / CBS 113480)</name>
    <name type="common">Microsporum canis</name>
    <dbReference type="NCBI Taxonomy" id="554155"/>
    <lineage>
        <taxon>Eukaryota</taxon>
        <taxon>Fungi</taxon>
        <taxon>Dikarya</taxon>
        <taxon>Ascomycota</taxon>
        <taxon>Pezizomycotina</taxon>
        <taxon>Eurotiomycetes</taxon>
        <taxon>Eurotiomycetidae</taxon>
        <taxon>Onygenales</taxon>
        <taxon>Arthrodermataceae</taxon>
        <taxon>Microsporum</taxon>
    </lineage>
</organism>
<dbReference type="GO" id="GO:0004672">
    <property type="term" value="F:protein kinase activity"/>
    <property type="evidence" value="ECO:0007669"/>
    <property type="project" value="InterPro"/>
</dbReference>
<dbReference type="HOGENOM" id="CLU_035264_1_1_1"/>
<dbReference type="OrthoDB" id="4062651at2759"/>
<name>C5FGD9_ARTOC</name>
<dbReference type="RefSeq" id="XP_002849709.1">
    <property type="nucleotide sequence ID" value="XM_002849663.1"/>
</dbReference>
<dbReference type="STRING" id="554155.C5FGD9"/>
<dbReference type="GO" id="GO:0005524">
    <property type="term" value="F:ATP binding"/>
    <property type="evidence" value="ECO:0007669"/>
    <property type="project" value="InterPro"/>
</dbReference>
<dbReference type="AlphaFoldDB" id="C5FGD9"/>
<evidence type="ECO:0000259" key="1">
    <source>
        <dbReference type="PROSITE" id="PS50011"/>
    </source>
</evidence>
<reference evidence="3" key="1">
    <citation type="journal article" date="2012" name="MBio">
        <title>Comparative genome analysis of Trichophyton rubrum and related dermatophytes reveals candidate genes involved in infection.</title>
        <authorList>
            <person name="Martinez D.A."/>
            <person name="Oliver B.G."/>
            <person name="Graeser Y."/>
            <person name="Goldberg J.M."/>
            <person name="Li W."/>
            <person name="Martinez-Rossi N.M."/>
            <person name="Monod M."/>
            <person name="Shelest E."/>
            <person name="Barton R.C."/>
            <person name="Birch E."/>
            <person name="Brakhage A.A."/>
            <person name="Chen Z."/>
            <person name="Gurr S.J."/>
            <person name="Heiman D."/>
            <person name="Heitman J."/>
            <person name="Kosti I."/>
            <person name="Rossi A."/>
            <person name="Saif S."/>
            <person name="Samalova M."/>
            <person name="Saunders C.W."/>
            <person name="Shea T."/>
            <person name="Summerbell R.C."/>
            <person name="Xu J."/>
            <person name="Young S."/>
            <person name="Zeng Q."/>
            <person name="Birren B.W."/>
            <person name="Cuomo C.A."/>
            <person name="White T.C."/>
        </authorList>
    </citation>
    <scope>NUCLEOTIDE SEQUENCE [LARGE SCALE GENOMIC DNA]</scope>
    <source>
        <strain evidence="3">ATCC MYA-4605 / CBS 113480</strain>
    </source>
</reference>
<dbReference type="EMBL" id="DS995702">
    <property type="protein sequence ID" value="EEQ29824.1"/>
    <property type="molecule type" value="Genomic_DNA"/>
</dbReference>
<dbReference type="SUPFAM" id="SSF56112">
    <property type="entry name" value="Protein kinase-like (PK-like)"/>
    <property type="match status" value="1"/>
</dbReference>
<sequence>MNSLPRFSITEFWFDAPRKESRMTVRCKGRTVFRFAEVAEADDGLDGLTIDDFQDWAIKPFLPLFRDAEPLTHTQKPYTLYDYLNPETFYYSLLATNDTLVPFPGDQALSQQRPHGVDLHGYKLSTVCHSYQPMQVQISSDYPDSEDALVELPEKVLVDGKTCFFKPLGAREKRSALRELECYKRIRDLQRSMTVRVPVLYGVVQDNSRCLGLLLSWVDCRYITLECALRPNTPRAQNERWASQLATTLRHLHNAGIVWGDVKPANVLVDVKDDIWIVDFGGGYTRGWVGKDKAGTIEGDIEGLMRINDFLSR</sequence>
<dbReference type="InterPro" id="IPR000719">
    <property type="entry name" value="Prot_kinase_dom"/>
</dbReference>
<dbReference type="InterPro" id="IPR011009">
    <property type="entry name" value="Kinase-like_dom_sf"/>
</dbReference>
<dbReference type="eggNOG" id="ENOG502SQ23">
    <property type="taxonomic scope" value="Eukaryota"/>
</dbReference>
<dbReference type="Gene3D" id="1.10.510.10">
    <property type="entry name" value="Transferase(Phosphotransferase) domain 1"/>
    <property type="match status" value="1"/>
</dbReference>
<feature type="domain" description="Protein kinase" evidence="1">
    <location>
        <begin position="78"/>
        <end position="313"/>
    </location>
</feature>
<evidence type="ECO:0000313" key="3">
    <source>
        <dbReference type="Proteomes" id="UP000002035"/>
    </source>
</evidence>
<dbReference type="Proteomes" id="UP000002035">
    <property type="component" value="Unassembled WGS sequence"/>
</dbReference>
<gene>
    <name evidence="2" type="ORF">MCYG_02643</name>
</gene>
<dbReference type="OMA" id="VMCNHVR"/>
<accession>C5FGD9</accession>
<protein>
    <recommendedName>
        <fullName evidence="1">Protein kinase domain-containing protein</fullName>
    </recommendedName>
</protein>
<dbReference type="GeneID" id="9222839"/>
<proteinExistence type="predicted"/>
<keyword evidence="3" id="KW-1185">Reference proteome</keyword>